<dbReference type="OrthoDB" id="106623at2759"/>
<dbReference type="Proteomes" id="UP000325315">
    <property type="component" value="Unassembled WGS sequence"/>
</dbReference>
<reference evidence="2" key="1">
    <citation type="journal article" date="2019" name="Plant Biotechnol. J.">
        <title>Genome sequencing of the Australian wild diploid species Gossypium australe highlights disease resistance and delayed gland morphogenesis.</title>
        <authorList>
            <person name="Cai Y."/>
            <person name="Cai X."/>
            <person name="Wang Q."/>
            <person name="Wang P."/>
            <person name="Zhang Y."/>
            <person name="Cai C."/>
            <person name="Xu Y."/>
            <person name="Wang K."/>
            <person name="Zhou Z."/>
            <person name="Wang C."/>
            <person name="Geng S."/>
            <person name="Li B."/>
            <person name="Dong Q."/>
            <person name="Hou Y."/>
            <person name="Wang H."/>
            <person name="Ai P."/>
            <person name="Liu Z."/>
            <person name="Yi F."/>
            <person name="Sun M."/>
            <person name="An G."/>
            <person name="Cheng J."/>
            <person name="Zhang Y."/>
            <person name="Shi Q."/>
            <person name="Xie Y."/>
            <person name="Shi X."/>
            <person name="Chang Y."/>
            <person name="Huang F."/>
            <person name="Chen Y."/>
            <person name="Hong S."/>
            <person name="Mi L."/>
            <person name="Sun Q."/>
            <person name="Zhang L."/>
            <person name="Zhou B."/>
            <person name="Peng R."/>
            <person name="Zhang X."/>
            <person name="Liu F."/>
        </authorList>
    </citation>
    <scope>NUCLEOTIDE SEQUENCE [LARGE SCALE GENOMIC DNA]</scope>
    <source>
        <strain evidence="2">cv. PA1801</strain>
    </source>
</reference>
<organism evidence="1 2">
    <name type="scientific">Gossypium australe</name>
    <dbReference type="NCBI Taxonomy" id="47621"/>
    <lineage>
        <taxon>Eukaryota</taxon>
        <taxon>Viridiplantae</taxon>
        <taxon>Streptophyta</taxon>
        <taxon>Embryophyta</taxon>
        <taxon>Tracheophyta</taxon>
        <taxon>Spermatophyta</taxon>
        <taxon>Magnoliopsida</taxon>
        <taxon>eudicotyledons</taxon>
        <taxon>Gunneridae</taxon>
        <taxon>Pentapetalae</taxon>
        <taxon>rosids</taxon>
        <taxon>malvids</taxon>
        <taxon>Malvales</taxon>
        <taxon>Malvaceae</taxon>
        <taxon>Malvoideae</taxon>
        <taxon>Gossypium</taxon>
    </lineage>
</organism>
<comment type="caution">
    <text evidence="1">The sequence shown here is derived from an EMBL/GenBank/DDBJ whole genome shotgun (WGS) entry which is preliminary data.</text>
</comment>
<name>A0A5B6V3R4_9ROSI</name>
<keyword evidence="1" id="KW-0808">Transferase</keyword>
<dbReference type="EMBL" id="SMMG02000008">
    <property type="protein sequence ID" value="KAA3463818.1"/>
    <property type="molecule type" value="Genomic_DNA"/>
</dbReference>
<protein>
    <submittedName>
        <fullName evidence="1">Uracil phosphoribosyltransferase</fullName>
    </submittedName>
</protein>
<dbReference type="GO" id="GO:0016757">
    <property type="term" value="F:glycosyltransferase activity"/>
    <property type="evidence" value="ECO:0007669"/>
    <property type="project" value="UniProtKB-KW"/>
</dbReference>
<gene>
    <name evidence="1" type="primary">upp</name>
    <name evidence="1" type="ORF">EPI10_008136</name>
</gene>
<accession>A0A5B6V3R4</accession>
<dbReference type="AlphaFoldDB" id="A0A5B6V3R4"/>
<evidence type="ECO:0000313" key="2">
    <source>
        <dbReference type="Proteomes" id="UP000325315"/>
    </source>
</evidence>
<keyword evidence="2" id="KW-1185">Reference proteome</keyword>
<sequence>MAMGFVTMDFHIAIQEKPILGNKVLIIIRRCYGYVMEVTYVRSFKGLVELRMCFSIWNIKYAGWQPTVAGEIQSPLAITSVEFIDLKEPIVIVPILRASLTLAEHASFVFLATKTYHLGKKCKQGSHGRVAKLCDKAEAMWS</sequence>
<evidence type="ECO:0000313" key="1">
    <source>
        <dbReference type="EMBL" id="KAA3463818.1"/>
    </source>
</evidence>
<keyword evidence="1" id="KW-0328">Glycosyltransferase</keyword>
<proteinExistence type="predicted"/>